<dbReference type="GO" id="GO:0006355">
    <property type="term" value="P:regulation of DNA-templated transcription"/>
    <property type="evidence" value="ECO:0007669"/>
    <property type="project" value="InterPro"/>
</dbReference>
<organism evidence="2 3">
    <name type="scientific">Thiothrix nivea (strain ATCC 35100 / DSM 5205 / JP2)</name>
    <dbReference type="NCBI Taxonomy" id="870187"/>
    <lineage>
        <taxon>Bacteria</taxon>
        <taxon>Pseudomonadati</taxon>
        <taxon>Pseudomonadota</taxon>
        <taxon>Gammaproteobacteria</taxon>
        <taxon>Thiotrichales</taxon>
        <taxon>Thiotrichaceae</taxon>
        <taxon>Thiothrix</taxon>
    </lineage>
</organism>
<dbReference type="RefSeq" id="WP_002710060.1">
    <property type="nucleotide sequence ID" value="NZ_JH651384.1"/>
</dbReference>
<proteinExistence type="predicted"/>
<evidence type="ECO:0000313" key="3">
    <source>
        <dbReference type="Proteomes" id="UP000005317"/>
    </source>
</evidence>
<keyword evidence="1" id="KW-0175">Coiled coil</keyword>
<sequence length="78" mass="9325">MRNITLSADDDLIERAREKARQQKTTLNNEFRKWLSQYTSNRSEAQRRVQAYRELMQELSGVSSGGRKFSRDEMNERR</sequence>
<dbReference type="Proteomes" id="UP000005317">
    <property type="component" value="Unassembled WGS sequence"/>
</dbReference>
<evidence type="ECO:0000256" key="1">
    <source>
        <dbReference type="SAM" id="Coils"/>
    </source>
</evidence>
<dbReference type="AlphaFoldDB" id="A0A656HMC4"/>
<keyword evidence="3" id="KW-1185">Reference proteome</keyword>
<dbReference type="SUPFAM" id="SSF47598">
    <property type="entry name" value="Ribbon-helix-helix"/>
    <property type="match status" value="1"/>
</dbReference>
<feature type="coiled-coil region" evidence="1">
    <location>
        <begin position="13"/>
        <end position="62"/>
    </location>
</feature>
<accession>A0A656HMC4</accession>
<reference evidence="3" key="1">
    <citation type="journal article" date="2011" name="Stand. Genomic Sci.">
        <title>Genome sequence of the filamentous, gliding Thiothrix nivea neotype strain (JP2(T)).</title>
        <authorList>
            <person name="Lapidus A."/>
            <person name="Nolan M."/>
            <person name="Lucas S."/>
            <person name="Glavina Del Rio T."/>
            <person name="Tice H."/>
            <person name="Cheng J.F."/>
            <person name="Tapia R."/>
            <person name="Han C."/>
            <person name="Goodwin L."/>
            <person name="Pitluck S."/>
            <person name="Liolios K."/>
            <person name="Pagani I."/>
            <person name="Ivanova N."/>
            <person name="Huntemann M."/>
            <person name="Mavromatis K."/>
            <person name="Mikhailova N."/>
            <person name="Pati A."/>
            <person name="Chen A."/>
            <person name="Palaniappan K."/>
            <person name="Land M."/>
            <person name="Brambilla E.M."/>
            <person name="Rohde M."/>
            <person name="Abt B."/>
            <person name="Verbarg S."/>
            <person name="Goker M."/>
            <person name="Bristow J."/>
            <person name="Eisen J.A."/>
            <person name="Markowitz V."/>
            <person name="Hugenholtz P."/>
            <person name="Kyrpides N.C."/>
            <person name="Klenk H.P."/>
            <person name="Woyke T."/>
        </authorList>
    </citation>
    <scope>NUCLEOTIDE SEQUENCE [LARGE SCALE GENOMIC DNA]</scope>
    <source>
        <strain evidence="3">ATCC 35100 / DSM 5205 / JP2</strain>
    </source>
</reference>
<dbReference type="EMBL" id="JH651384">
    <property type="protein sequence ID" value="EIJ36175.1"/>
    <property type="molecule type" value="Genomic_DNA"/>
</dbReference>
<dbReference type="InterPro" id="IPR010985">
    <property type="entry name" value="Ribbon_hlx_hlx"/>
</dbReference>
<name>A0A656HMC4_THINJ</name>
<dbReference type="OrthoDB" id="598340at2"/>
<evidence type="ECO:0000313" key="2">
    <source>
        <dbReference type="EMBL" id="EIJ36175.1"/>
    </source>
</evidence>
<protein>
    <submittedName>
        <fullName evidence="2">Uncharacterized protein</fullName>
    </submittedName>
</protein>
<gene>
    <name evidence="2" type="ORF">Thini_3671</name>
</gene>